<feature type="region of interest" description="Disordered" evidence="1">
    <location>
        <begin position="84"/>
        <end position="111"/>
    </location>
</feature>
<dbReference type="RefSeq" id="WP_166930427.1">
    <property type="nucleotide sequence ID" value="NZ_BAAADD010000001.1"/>
</dbReference>
<dbReference type="InterPro" id="IPR036249">
    <property type="entry name" value="Thioredoxin-like_sf"/>
</dbReference>
<reference evidence="5" key="1">
    <citation type="journal article" date="2019" name="Int. J. Syst. Evol. Microbiol.">
        <title>The Global Catalogue of Microorganisms (GCM) 10K type strain sequencing project: providing services to taxonomists for standard genome sequencing and annotation.</title>
        <authorList>
            <consortium name="The Broad Institute Genomics Platform"/>
            <consortium name="The Broad Institute Genome Sequencing Center for Infectious Disease"/>
            <person name="Wu L."/>
            <person name="Ma J."/>
        </authorList>
    </citation>
    <scope>NUCLEOTIDE SEQUENCE [LARGE SCALE GENOMIC DNA]</scope>
    <source>
        <strain evidence="5">JCM 15089</strain>
    </source>
</reference>
<keyword evidence="2" id="KW-1133">Transmembrane helix</keyword>
<feature type="domain" description="Thioredoxin-like fold" evidence="3">
    <location>
        <begin position="157"/>
        <end position="327"/>
    </location>
</feature>
<dbReference type="Gene3D" id="3.40.30.10">
    <property type="entry name" value="Glutaredoxin"/>
    <property type="match status" value="1"/>
</dbReference>
<feature type="compositionally biased region" description="Low complexity" evidence="1">
    <location>
        <begin position="84"/>
        <end position="100"/>
    </location>
</feature>
<proteinExistence type="predicted"/>
<dbReference type="Proteomes" id="UP001499951">
    <property type="component" value="Unassembled WGS sequence"/>
</dbReference>
<evidence type="ECO:0000256" key="1">
    <source>
        <dbReference type="SAM" id="MobiDB-lite"/>
    </source>
</evidence>
<keyword evidence="2" id="KW-0472">Membrane</keyword>
<dbReference type="InterPro" id="IPR012336">
    <property type="entry name" value="Thioredoxin-like_fold"/>
</dbReference>
<dbReference type="Pfam" id="PF13462">
    <property type="entry name" value="Thioredoxin_4"/>
    <property type="match status" value="1"/>
</dbReference>
<dbReference type="EMBL" id="BAAADD010000001">
    <property type="protein sequence ID" value="GAA0556568.1"/>
    <property type="molecule type" value="Genomic_DNA"/>
</dbReference>
<evidence type="ECO:0000313" key="5">
    <source>
        <dbReference type="Proteomes" id="UP001499951"/>
    </source>
</evidence>
<feature type="region of interest" description="Disordered" evidence="1">
    <location>
        <begin position="1"/>
        <end position="20"/>
    </location>
</feature>
<evidence type="ECO:0000259" key="3">
    <source>
        <dbReference type="Pfam" id="PF13462"/>
    </source>
</evidence>
<dbReference type="SUPFAM" id="SSF52833">
    <property type="entry name" value="Thioredoxin-like"/>
    <property type="match status" value="1"/>
</dbReference>
<evidence type="ECO:0000256" key="2">
    <source>
        <dbReference type="SAM" id="Phobius"/>
    </source>
</evidence>
<feature type="transmembrane region" description="Helical" evidence="2">
    <location>
        <begin position="120"/>
        <end position="138"/>
    </location>
</feature>
<keyword evidence="5" id="KW-1185">Reference proteome</keyword>
<gene>
    <name evidence="4" type="ORF">GCM10008942_01300</name>
</gene>
<evidence type="ECO:0000313" key="4">
    <source>
        <dbReference type="EMBL" id="GAA0556568.1"/>
    </source>
</evidence>
<organism evidence="4 5">
    <name type="scientific">Rhizomicrobium electricum</name>
    <dbReference type="NCBI Taxonomy" id="480070"/>
    <lineage>
        <taxon>Bacteria</taxon>
        <taxon>Pseudomonadati</taxon>
        <taxon>Pseudomonadota</taxon>
        <taxon>Alphaproteobacteria</taxon>
        <taxon>Micropepsales</taxon>
        <taxon>Micropepsaceae</taxon>
        <taxon>Rhizomicrobium</taxon>
    </lineage>
</organism>
<keyword evidence="2" id="KW-0812">Transmembrane</keyword>
<name>A0ABP3P586_9PROT</name>
<comment type="caution">
    <text evidence="4">The sequence shown here is derived from an EMBL/GenBank/DDBJ whole genome shotgun (WGS) entry which is preliminary data.</text>
</comment>
<protein>
    <recommendedName>
        <fullName evidence="3">Thioredoxin-like fold domain-containing protein</fullName>
    </recommendedName>
</protein>
<accession>A0ABP3P586</accession>
<sequence length="334" mass="35999">MALKDRLDDAILSTPPENAKRRATLEAVKAAAGGLSDAEIQSAVATLIAEREQKAGSFAAAGQTELAKAERAECDAMRAVLRAGAPQPQAAPKKAAAPKPSAAPEPPPEEHKPLFTRNQVILGLVVVVLAFVAGYFVFHRSGSTSGAANNTAIVVQPEDRTLGNPNASVVLLEYAAPTCPHCARLNETLIPKIKQEYVDTGKVLYVFRAIPLNPVDGAVEAIARKCLPADKYFQFLDLMFRNQPKWDPDGYKIDDVGGAVKQMARIMGVSPDDADRCMTDQKELDRINQVGAEAYAKYKVDHTPTLIINGVTVDDADMSWPQLKAKLDSLLSKK</sequence>